<name>A0AA97ARV7_9CYAN</name>
<dbReference type="InterPro" id="IPR050680">
    <property type="entry name" value="YpeA/RimI_acetyltransf"/>
</dbReference>
<dbReference type="Pfam" id="PF00583">
    <property type="entry name" value="Acetyltransf_1"/>
    <property type="match status" value="1"/>
</dbReference>
<dbReference type="RefSeq" id="WP_316432163.1">
    <property type="nucleotide sequence ID" value="NZ_CP053586.1"/>
</dbReference>
<sequence>MPIRRLEPHEINLHREIRLRALHDSPNSFGETLAEAEAKPIAYWEALTESVTTGSHVMFLAYNSDTIQGCVYGLLDREREQAGRIGGMWVAPAYRRQGIGQTLLEAVLAWAAEQGLTHLGLWAPVANPAAIHLYQNAGFRPTGQQKVLSAANTPLQIVEMELNILGP</sequence>
<evidence type="ECO:0000259" key="3">
    <source>
        <dbReference type="PROSITE" id="PS51186"/>
    </source>
</evidence>
<evidence type="ECO:0000256" key="2">
    <source>
        <dbReference type="ARBA" id="ARBA00023315"/>
    </source>
</evidence>
<feature type="domain" description="N-acetyltransferase" evidence="3">
    <location>
        <begin position="1"/>
        <end position="165"/>
    </location>
</feature>
<dbReference type="AlphaFoldDB" id="A0AA97ARV7"/>
<dbReference type="GO" id="GO:0016747">
    <property type="term" value="F:acyltransferase activity, transferring groups other than amino-acyl groups"/>
    <property type="evidence" value="ECO:0007669"/>
    <property type="project" value="InterPro"/>
</dbReference>
<accession>A0AA97ARV7</accession>
<reference evidence="4" key="1">
    <citation type="submission" date="2020-05" db="EMBL/GenBank/DDBJ databases">
        <authorList>
            <person name="Zhu T."/>
            <person name="Keshari N."/>
            <person name="Lu X."/>
        </authorList>
    </citation>
    <scope>NUCLEOTIDE SEQUENCE</scope>
    <source>
        <strain evidence="4">NK1-12</strain>
    </source>
</reference>
<keyword evidence="1" id="KW-0808">Transferase</keyword>
<dbReference type="EMBL" id="CP053586">
    <property type="protein sequence ID" value="WNZ25968.1"/>
    <property type="molecule type" value="Genomic_DNA"/>
</dbReference>
<gene>
    <name evidence="4" type="ORF">HJG54_26160</name>
</gene>
<dbReference type="Gene3D" id="3.40.630.30">
    <property type="match status" value="1"/>
</dbReference>
<dbReference type="PANTHER" id="PTHR43420">
    <property type="entry name" value="ACETYLTRANSFERASE"/>
    <property type="match status" value="1"/>
</dbReference>
<dbReference type="InterPro" id="IPR016181">
    <property type="entry name" value="Acyl_CoA_acyltransferase"/>
</dbReference>
<dbReference type="CDD" id="cd04301">
    <property type="entry name" value="NAT_SF"/>
    <property type="match status" value="1"/>
</dbReference>
<organism evidence="4">
    <name type="scientific">Leptolyngbya sp. NK1-12</name>
    <dbReference type="NCBI Taxonomy" id="2547451"/>
    <lineage>
        <taxon>Bacteria</taxon>
        <taxon>Bacillati</taxon>
        <taxon>Cyanobacteriota</taxon>
        <taxon>Cyanophyceae</taxon>
        <taxon>Leptolyngbyales</taxon>
        <taxon>Leptolyngbyaceae</taxon>
        <taxon>Leptolyngbya group</taxon>
        <taxon>Leptolyngbya</taxon>
    </lineage>
</organism>
<proteinExistence type="predicted"/>
<protein>
    <submittedName>
        <fullName evidence="4">GNAT family N-acetyltransferase</fullName>
    </submittedName>
</protein>
<dbReference type="SUPFAM" id="SSF55729">
    <property type="entry name" value="Acyl-CoA N-acyltransferases (Nat)"/>
    <property type="match status" value="1"/>
</dbReference>
<evidence type="ECO:0000313" key="4">
    <source>
        <dbReference type="EMBL" id="WNZ25968.1"/>
    </source>
</evidence>
<dbReference type="PANTHER" id="PTHR43420:SF52">
    <property type="entry name" value="N-ACETYLTRANSFERASE YODP"/>
    <property type="match status" value="1"/>
</dbReference>
<dbReference type="InterPro" id="IPR000182">
    <property type="entry name" value="GNAT_dom"/>
</dbReference>
<dbReference type="PROSITE" id="PS51186">
    <property type="entry name" value="GNAT"/>
    <property type="match status" value="1"/>
</dbReference>
<keyword evidence="2" id="KW-0012">Acyltransferase</keyword>
<evidence type="ECO:0000256" key="1">
    <source>
        <dbReference type="ARBA" id="ARBA00022679"/>
    </source>
</evidence>